<dbReference type="RefSeq" id="WP_261695905.1">
    <property type="nucleotide sequence ID" value="NZ_CP104694.1"/>
</dbReference>
<sequence>MYQVQLICTGVPESSGAEAAVDITEEFSQHRQWHRNVLCTWDGRHLRLQADNDFDPDGLALMDEFSDCIAAYIEPFTGSLRVESLSTIPVV</sequence>
<dbReference type="EMBL" id="CP104694">
    <property type="protein sequence ID" value="UXI68946.1"/>
    <property type="molecule type" value="Genomic_DNA"/>
</dbReference>
<organism evidence="1 2">
    <name type="scientific">Tahibacter amnicola</name>
    <dbReference type="NCBI Taxonomy" id="2976241"/>
    <lineage>
        <taxon>Bacteria</taxon>
        <taxon>Pseudomonadati</taxon>
        <taxon>Pseudomonadota</taxon>
        <taxon>Gammaproteobacteria</taxon>
        <taxon>Lysobacterales</taxon>
        <taxon>Rhodanobacteraceae</taxon>
        <taxon>Tahibacter</taxon>
    </lineage>
</organism>
<name>A0ABY6BFZ5_9GAMM</name>
<evidence type="ECO:0000313" key="1">
    <source>
        <dbReference type="EMBL" id="UXI68946.1"/>
    </source>
</evidence>
<dbReference type="Proteomes" id="UP001064632">
    <property type="component" value="Chromosome"/>
</dbReference>
<reference evidence="1" key="1">
    <citation type="submission" date="2022-09" db="EMBL/GenBank/DDBJ databases">
        <title>Tahibacter sp. nov., isolated from a fresh water.</title>
        <authorList>
            <person name="Baek J.H."/>
            <person name="Lee J.K."/>
            <person name="Kim J.M."/>
            <person name="Jeon C.O."/>
        </authorList>
    </citation>
    <scope>NUCLEOTIDE SEQUENCE</scope>
    <source>
        <strain evidence="1">W38</strain>
    </source>
</reference>
<protein>
    <submittedName>
        <fullName evidence="1">Uncharacterized protein</fullName>
    </submittedName>
</protein>
<accession>A0ABY6BFZ5</accession>
<proteinExistence type="predicted"/>
<keyword evidence="2" id="KW-1185">Reference proteome</keyword>
<gene>
    <name evidence="1" type="ORF">N4264_04625</name>
</gene>
<evidence type="ECO:0000313" key="2">
    <source>
        <dbReference type="Proteomes" id="UP001064632"/>
    </source>
</evidence>